<reference evidence="1" key="2">
    <citation type="journal article" date="2022" name="New Phytol.">
        <title>Evolutionary transition to the ectomycorrhizal habit in the genomes of a hyperdiverse lineage of mushroom-forming fungi.</title>
        <authorList>
            <person name="Looney B."/>
            <person name="Miyauchi S."/>
            <person name="Morin E."/>
            <person name="Drula E."/>
            <person name="Courty P.E."/>
            <person name="Kohler A."/>
            <person name="Kuo A."/>
            <person name="LaButti K."/>
            <person name="Pangilinan J."/>
            <person name="Lipzen A."/>
            <person name="Riley R."/>
            <person name="Andreopoulos W."/>
            <person name="He G."/>
            <person name="Johnson J."/>
            <person name="Nolan M."/>
            <person name="Tritt A."/>
            <person name="Barry K.W."/>
            <person name="Grigoriev I.V."/>
            <person name="Nagy L.G."/>
            <person name="Hibbett D."/>
            <person name="Henrissat B."/>
            <person name="Matheny P.B."/>
            <person name="Labbe J."/>
            <person name="Martin F.M."/>
        </authorList>
    </citation>
    <scope>NUCLEOTIDE SEQUENCE</scope>
    <source>
        <strain evidence="1">FP105234-sp</strain>
    </source>
</reference>
<comment type="caution">
    <text evidence="1">The sequence shown here is derived from an EMBL/GenBank/DDBJ whole genome shotgun (WGS) entry which is preliminary data.</text>
</comment>
<dbReference type="EMBL" id="MU276111">
    <property type="protein sequence ID" value="KAI0041625.1"/>
    <property type="molecule type" value="Genomic_DNA"/>
</dbReference>
<protein>
    <submittedName>
        <fullName evidence="1">Uncharacterized protein</fullName>
    </submittedName>
</protein>
<evidence type="ECO:0000313" key="2">
    <source>
        <dbReference type="Proteomes" id="UP000814033"/>
    </source>
</evidence>
<proteinExistence type="predicted"/>
<evidence type="ECO:0000313" key="1">
    <source>
        <dbReference type="EMBL" id="KAI0041625.1"/>
    </source>
</evidence>
<dbReference type="Proteomes" id="UP000814033">
    <property type="component" value="Unassembled WGS sequence"/>
</dbReference>
<reference evidence="1" key="1">
    <citation type="submission" date="2021-02" db="EMBL/GenBank/DDBJ databases">
        <authorList>
            <consortium name="DOE Joint Genome Institute"/>
            <person name="Ahrendt S."/>
            <person name="Looney B.P."/>
            <person name="Miyauchi S."/>
            <person name="Morin E."/>
            <person name="Drula E."/>
            <person name="Courty P.E."/>
            <person name="Chicoki N."/>
            <person name="Fauchery L."/>
            <person name="Kohler A."/>
            <person name="Kuo A."/>
            <person name="Labutti K."/>
            <person name="Pangilinan J."/>
            <person name="Lipzen A."/>
            <person name="Riley R."/>
            <person name="Andreopoulos W."/>
            <person name="He G."/>
            <person name="Johnson J."/>
            <person name="Barry K.W."/>
            <person name="Grigoriev I.V."/>
            <person name="Nagy L."/>
            <person name="Hibbett D."/>
            <person name="Henrissat B."/>
            <person name="Matheny P.B."/>
            <person name="Labbe J."/>
            <person name="Martin F."/>
        </authorList>
    </citation>
    <scope>NUCLEOTIDE SEQUENCE</scope>
    <source>
        <strain evidence="1">FP105234-sp</strain>
    </source>
</reference>
<name>A0ACB8RDI1_9AGAM</name>
<organism evidence="1 2">
    <name type="scientific">Auriscalpium vulgare</name>
    <dbReference type="NCBI Taxonomy" id="40419"/>
    <lineage>
        <taxon>Eukaryota</taxon>
        <taxon>Fungi</taxon>
        <taxon>Dikarya</taxon>
        <taxon>Basidiomycota</taxon>
        <taxon>Agaricomycotina</taxon>
        <taxon>Agaricomycetes</taxon>
        <taxon>Russulales</taxon>
        <taxon>Auriscalpiaceae</taxon>
        <taxon>Auriscalpium</taxon>
    </lineage>
</organism>
<sequence length="121" mass="12962">MSVQHDLDCFSVDDLPQLVQSQLAPESSKGDADGETVFVRPFTSADRASLIRPILKTGLSSANVAAFIIDSYKQLSADRGDTSVALLTLLTITLSNGTRLPLKPCCPTSRCPPSFRVHALS</sequence>
<accession>A0ACB8RDI1</accession>
<gene>
    <name evidence="1" type="ORF">FA95DRAFT_1565175</name>
</gene>
<keyword evidence="2" id="KW-1185">Reference proteome</keyword>